<sequence length="104" mass="11597">MVSETLGLVSQFVGSDNVRDQNECDASGWGTISPLISEVKKKLSKSQLKNRARFRYEKQIISGKTRQEMFERCSSQLDASAHSNEALTLCGVDVDAIWTKICLL</sequence>
<evidence type="ECO:0000313" key="2">
    <source>
        <dbReference type="Proteomes" id="UP000031036"/>
    </source>
</evidence>
<gene>
    <name evidence="1" type="ORF">Tcan_11014</name>
</gene>
<protein>
    <submittedName>
        <fullName evidence="1">Uncharacterized protein</fullName>
    </submittedName>
</protein>
<proteinExistence type="predicted"/>
<dbReference type="Proteomes" id="UP000031036">
    <property type="component" value="Unassembled WGS sequence"/>
</dbReference>
<keyword evidence="2" id="KW-1185">Reference proteome</keyword>
<name>A0A0B2W302_TOXCA</name>
<reference evidence="1 2" key="1">
    <citation type="submission" date="2014-11" db="EMBL/GenBank/DDBJ databases">
        <title>Genetic blueprint of the zoonotic pathogen Toxocara canis.</title>
        <authorList>
            <person name="Zhu X.-Q."/>
            <person name="Korhonen P.K."/>
            <person name="Cai H."/>
            <person name="Young N.D."/>
            <person name="Nejsum P."/>
            <person name="von Samson-Himmelstjerna G."/>
            <person name="Boag P.R."/>
            <person name="Tan P."/>
            <person name="Li Q."/>
            <person name="Min J."/>
            <person name="Yang Y."/>
            <person name="Wang X."/>
            <person name="Fang X."/>
            <person name="Hall R.S."/>
            <person name="Hofmann A."/>
            <person name="Sternberg P.W."/>
            <person name="Jex A.R."/>
            <person name="Gasser R.B."/>
        </authorList>
    </citation>
    <scope>NUCLEOTIDE SEQUENCE [LARGE SCALE GENOMIC DNA]</scope>
    <source>
        <strain evidence="1">PN_DK_2014</strain>
    </source>
</reference>
<comment type="caution">
    <text evidence="1">The sequence shown here is derived from an EMBL/GenBank/DDBJ whole genome shotgun (WGS) entry which is preliminary data.</text>
</comment>
<accession>A0A0B2W302</accession>
<dbReference type="EMBL" id="JPKZ01000254">
    <property type="protein sequence ID" value="KHN88333.1"/>
    <property type="molecule type" value="Genomic_DNA"/>
</dbReference>
<dbReference type="AlphaFoldDB" id="A0A0B2W302"/>
<evidence type="ECO:0000313" key="1">
    <source>
        <dbReference type="EMBL" id="KHN88333.1"/>
    </source>
</evidence>
<organism evidence="1 2">
    <name type="scientific">Toxocara canis</name>
    <name type="common">Canine roundworm</name>
    <dbReference type="NCBI Taxonomy" id="6265"/>
    <lineage>
        <taxon>Eukaryota</taxon>
        <taxon>Metazoa</taxon>
        <taxon>Ecdysozoa</taxon>
        <taxon>Nematoda</taxon>
        <taxon>Chromadorea</taxon>
        <taxon>Rhabditida</taxon>
        <taxon>Spirurina</taxon>
        <taxon>Ascaridomorpha</taxon>
        <taxon>Ascaridoidea</taxon>
        <taxon>Toxocaridae</taxon>
        <taxon>Toxocara</taxon>
    </lineage>
</organism>